<comment type="caution">
    <text evidence="1">The sequence shown here is derived from an EMBL/GenBank/DDBJ whole genome shotgun (WGS) entry which is preliminary data.</text>
</comment>
<dbReference type="RefSeq" id="WP_212677492.1">
    <property type="nucleotide sequence ID" value="NZ_JAGSPK010000001.1"/>
</dbReference>
<proteinExistence type="predicted"/>
<reference evidence="1 2" key="1">
    <citation type="submission" date="2021-04" db="EMBL/GenBank/DDBJ databases">
        <title>novel species isolated from subtropical streams in China.</title>
        <authorList>
            <person name="Lu H."/>
        </authorList>
    </citation>
    <scope>NUCLEOTIDE SEQUENCE [LARGE SCALE GENOMIC DNA]</scope>
    <source>
        <strain evidence="1 2">FT147W</strain>
    </source>
</reference>
<name>A0ABS5GXW1_9BURK</name>
<dbReference type="EMBL" id="JAGSPK010000001">
    <property type="protein sequence ID" value="MBR7791291.1"/>
    <property type="molecule type" value="Genomic_DNA"/>
</dbReference>
<dbReference type="Proteomes" id="UP000682982">
    <property type="component" value="Unassembled WGS sequence"/>
</dbReference>
<gene>
    <name evidence="1" type="ORF">KDM87_01675</name>
</gene>
<organism evidence="1 2">
    <name type="scientific">Undibacterium rivi</name>
    <dbReference type="NCBI Taxonomy" id="2828729"/>
    <lineage>
        <taxon>Bacteria</taxon>
        <taxon>Pseudomonadati</taxon>
        <taxon>Pseudomonadota</taxon>
        <taxon>Betaproteobacteria</taxon>
        <taxon>Burkholderiales</taxon>
        <taxon>Oxalobacteraceae</taxon>
        <taxon>Undibacterium</taxon>
    </lineage>
</organism>
<protein>
    <submittedName>
        <fullName evidence="1">Uncharacterized protein</fullName>
    </submittedName>
</protein>
<accession>A0ABS5GXW1</accession>
<sequence length="49" mass="5201">MMITTMNKKSAGMKIGSLSDITPSQTFTEIFTRVHRNAHAGATMAGAST</sequence>
<evidence type="ECO:0000313" key="1">
    <source>
        <dbReference type="EMBL" id="MBR7791291.1"/>
    </source>
</evidence>
<keyword evidence="2" id="KW-1185">Reference proteome</keyword>
<evidence type="ECO:0000313" key="2">
    <source>
        <dbReference type="Proteomes" id="UP000682982"/>
    </source>
</evidence>